<proteinExistence type="predicted"/>
<evidence type="ECO:0000313" key="1">
    <source>
        <dbReference type="EMBL" id="PPE05609.1"/>
    </source>
</evidence>
<accession>A0A2S5RE37</accession>
<comment type="caution">
    <text evidence="1">The sequence shown here is derived from an EMBL/GenBank/DDBJ whole genome shotgun (WGS) entry which is preliminary data.</text>
</comment>
<protein>
    <submittedName>
        <fullName evidence="1">Uncharacterized protein</fullName>
    </submittedName>
</protein>
<reference evidence="1 2" key="1">
    <citation type="submission" date="2017-11" db="EMBL/GenBank/DDBJ databases">
        <title>Comparative genomic analysis of Holospora spp., intranuclear symbionts of paramecia.</title>
        <authorList>
            <person name="Garushyants S.K."/>
            <person name="Beliavskaya A."/>
            <person name="Malko D.B."/>
            <person name="Logacheva M.D."/>
            <person name="Rautian M.S."/>
            <person name="Gelfand M.S."/>
        </authorList>
    </citation>
    <scope>NUCLEOTIDE SEQUENCE [LARGE SCALE GENOMIC DNA]</scope>
    <source>
        <strain evidence="2">02AZ16</strain>
    </source>
</reference>
<dbReference type="RefSeq" id="WP_165780612.1">
    <property type="nucleotide sequence ID" value="NZ_PHHC01000064.1"/>
</dbReference>
<dbReference type="EMBL" id="PHHC01000064">
    <property type="protein sequence ID" value="PPE05609.1"/>
    <property type="molecule type" value="Genomic_DNA"/>
</dbReference>
<organism evidence="1 2">
    <name type="scientific">Holospora curviuscula</name>
    <dbReference type="NCBI Taxonomy" id="1082868"/>
    <lineage>
        <taxon>Bacteria</taxon>
        <taxon>Pseudomonadati</taxon>
        <taxon>Pseudomonadota</taxon>
        <taxon>Alphaproteobacteria</taxon>
        <taxon>Holosporales</taxon>
        <taxon>Holosporaceae</taxon>
        <taxon>Holospora</taxon>
    </lineage>
</organism>
<keyword evidence="2" id="KW-1185">Reference proteome</keyword>
<evidence type="ECO:0000313" key="2">
    <source>
        <dbReference type="Proteomes" id="UP000239425"/>
    </source>
</evidence>
<sequence>MGYRQSVNHIGLGVEKHCFKSSVEMRTLSNFIFNPSLHIGPKFFSIGSRSSE</sequence>
<dbReference type="AlphaFoldDB" id="A0A2S5RE37"/>
<gene>
    <name evidence="1" type="ORF">HCUR_00257</name>
</gene>
<name>A0A2S5RE37_9PROT</name>
<dbReference type="Proteomes" id="UP000239425">
    <property type="component" value="Unassembled WGS sequence"/>
</dbReference>